<evidence type="ECO:0000256" key="12">
    <source>
        <dbReference type="RuleBase" id="RU365087"/>
    </source>
</evidence>
<evidence type="ECO:0000256" key="10">
    <source>
        <dbReference type="ARBA" id="ARBA00023136"/>
    </source>
</evidence>
<feature type="transmembrane region" description="Helical" evidence="12">
    <location>
        <begin position="49"/>
        <end position="71"/>
    </location>
</feature>
<keyword evidence="15" id="KW-1185">Reference proteome</keyword>
<dbReference type="InterPro" id="IPR004692">
    <property type="entry name" value="SecG"/>
</dbReference>
<comment type="function">
    <text evidence="11 12">Involved in protein export. Participates in an early event of protein translocation.</text>
</comment>
<keyword evidence="5 12" id="KW-1003">Cell membrane</keyword>
<comment type="caution">
    <text evidence="14">The sequence shown here is derived from an EMBL/GenBank/DDBJ whole genome shotgun (WGS) entry which is preliminary data.</text>
</comment>
<dbReference type="NCBIfam" id="TIGR00810">
    <property type="entry name" value="secG"/>
    <property type="match status" value="1"/>
</dbReference>
<evidence type="ECO:0000256" key="6">
    <source>
        <dbReference type="ARBA" id="ARBA00022692"/>
    </source>
</evidence>
<evidence type="ECO:0000256" key="1">
    <source>
        <dbReference type="ARBA" id="ARBA00004651"/>
    </source>
</evidence>
<dbReference type="PRINTS" id="PR01651">
    <property type="entry name" value="SECGEXPORT"/>
</dbReference>
<sequence>MLFGILLTVQIIICLALVGLVLIQRSEGGALGMGGSPSGFMSARGAGNFLTRATSILAILFFANSIGLTIVGNMTQRGTSVIDQVGEGNINLDASNLPAATAPATGGAATSAAAPSLTELPRPSAQVVTPPVATQSAPRPTVTAPAARPAAPAQATPASATTSSANDPIATQPAQ</sequence>
<comment type="similarity">
    <text evidence="2 12">Belongs to the SecG family.</text>
</comment>
<feature type="region of interest" description="Disordered" evidence="13">
    <location>
        <begin position="120"/>
        <end position="175"/>
    </location>
</feature>
<proteinExistence type="inferred from homology"/>
<gene>
    <name evidence="14" type="primary">secG</name>
    <name evidence="14" type="ORF">PQU98_01550</name>
</gene>
<dbReference type="Proteomes" id="UP001218579">
    <property type="component" value="Unassembled WGS sequence"/>
</dbReference>
<keyword evidence="9 12" id="KW-0811">Translocation</keyword>
<evidence type="ECO:0000256" key="4">
    <source>
        <dbReference type="ARBA" id="ARBA00022448"/>
    </source>
</evidence>
<keyword evidence="8 12" id="KW-1133">Transmembrane helix</keyword>
<evidence type="ECO:0000256" key="13">
    <source>
        <dbReference type="SAM" id="MobiDB-lite"/>
    </source>
</evidence>
<evidence type="ECO:0000256" key="8">
    <source>
        <dbReference type="ARBA" id="ARBA00022989"/>
    </source>
</evidence>
<protein>
    <recommendedName>
        <fullName evidence="3 12">Protein-export membrane protein SecG</fullName>
    </recommendedName>
</protein>
<keyword evidence="10 12" id="KW-0472">Membrane</keyword>
<evidence type="ECO:0000256" key="5">
    <source>
        <dbReference type="ARBA" id="ARBA00022475"/>
    </source>
</evidence>
<evidence type="ECO:0000313" key="15">
    <source>
        <dbReference type="Proteomes" id="UP001218579"/>
    </source>
</evidence>
<dbReference type="PANTHER" id="PTHR34182:SF1">
    <property type="entry name" value="PROTEIN-EXPORT MEMBRANE PROTEIN SECG"/>
    <property type="match status" value="1"/>
</dbReference>
<evidence type="ECO:0000256" key="9">
    <source>
        <dbReference type="ARBA" id="ARBA00023010"/>
    </source>
</evidence>
<evidence type="ECO:0000256" key="2">
    <source>
        <dbReference type="ARBA" id="ARBA00008445"/>
    </source>
</evidence>
<keyword evidence="4 12" id="KW-0813">Transport</keyword>
<comment type="caution">
    <text evidence="12">Lacks conserved residue(s) required for the propagation of feature annotation.</text>
</comment>
<evidence type="ECO:0000256" key="11">
    <source>
        <dbReference type="ARBA" id="ARBA00025182"/>
    </source>
</evidence>
<comment type="subcellular location">
    <subcellularLocation>
        <location evidence="1 12">Cell membrane</location>
        <topology evidence="1 12">Multi-pass membrane protein</topology>
    </subcellularLocation>
</comment>
<evidence type="ECO:0000256" key="3">
    <source>
        <dbReference type="ARBA" id="ARBA00017876"/>
    </source>
</evidence>
<evidence type="ECO:0000313" key="14">
    <source>
        <dbReference type="EMBL" id="MDC7674807.1"/>
    </source>
</evidence>
<name>A0ABT5HEX5_9CAUL</name>
<keyword evidence="7 12" id="KW-0653">Protein transport</keyword>
<accession>A0ABT5HEX5</accession>
<evidence type="ECO:0000256" key="7">
    <source>
        <dbReference type="ARBA" id="ARBA00022927"/>
    </source>
</evidence>
<dbReference type="EMBL" id="JAQQKV010000001">
    <property type="protein sequence ID" value="MDC7674807.1"/>
    <property type="molecule type" value="Genomic_DNA"/>
</dbReference>
<organism evidence="14 15">
    <name type="scientific">Asticcacaulis machinosus</name>
    <dbReference type="NCBI Taxonomy" id="2984211"/>
    <lineage>
        <taxon>Bacteria</taxon>
        <taxon>Pseudomonadati</taxon>
        <taxon>Pseudomonadota</taxon>
        <taxon>Alphaproteobacteria</taxon>
        <taxon>Caulobacterales</taxon>
        <taxon>Caulobacteraceae</taxon>
        <taxon>Asticcacaulis</taxon>
    </lineage>
</organism>
<reference evidence="14 15" key="1">
    <citation type="submission" date="2023-01" db="EMBL/GenBank/DDBJ databases">
        <title>Novel species of the genus Asticcacaulis isolated from rivers.</title>
        <authorList>
            <person name="Lu H."/>
        </authorList>
    </citation>
    <scope>NUCLEOTIDE SEQUENCE [LARGE SCALE GENOMIC DNA]</scope>
    <source>
        <strain evidence="14 15">LKC15W</strain>
    </source>
</reference>
<dbReference type="RefSeq" id="WP_272743122.1">
    <property type="nucleotide sequence ID" value="NZ_JAQQKV010000001.1"/>
</dbReference>
<keyword evidence="6 12" id="KW-0812">Transmembrane</keyword>
<dbReference type="Pfam" id="PF03840">
    <property type="entry name" value="SecG"/>
    <property type="match status" value="1"/>
</dbReference>
<dbReference type="PANTHER" id="PTHR34182">
    <property type="entry name" value="PROTEIN-EXPORT MEMBRANE PROTEIN SECG"/>
    <property type="match status" value="1"/>
</dbReference>
<feature type="compositionally biased region" description="Low complexity" evidence="13">
    <location>
        <begin position="136"/>
        <end position="165"/>
    </location>
</feature>